<dbReference type="InterPro" id="IPR052615">
    <property type="entry name" value="FGFRL"/>
</dbReference>
<organism evidence="3 4">
    <name type="scientific">Pogonophryne albipinna</name>
    <dbReference type="NCBI Taxonomy" id="1090488"/>
    <lineage>
        <taxon>Eukaryota</taxon>
        <taxon>Metazoa</taxon>
        <taxon>Chordata</taxon>
        <taxon>Craniata</taxon>
        <taxon>Vertebrata</taxon>
        <taxon>Euteleostomi</taxon>
        <taxon>Actinopterygii</taxon>
        <taxon>Neopterygii</taxon>
        <taxon>Teleostei</taxon>
        <taxon>Neoteleostei</taxon>
        <taxon>Acanthomorphata</taxon>
        <taxon>Eupercaria</taxon>
        <taxon>Perciformes</taxon>
        <taxon>Notothenioidei</taxon>
        <taxon>Pogonophryne</taxon>
    </lineage>
</organism>
<dbReference type="FunFam" id="2.60.40.10:FF:000593">
    <property type="entry name" value="Fibroblast growth factor receptor-like 1"/>
    <property type="match status" value="1"/>
</dbReference>
<dbReference type="PANTHER" id="PTHR19890:SF10">
    <property type="entry name" value="FIBROBLAST GROWTH FACTOR RECEPTOR-LIKE 1"/>
    <property type="match status" value="1"/>
</dbReference>
<gene>
    <name evidence="3" type="ORF">JOQ06_023594</name>
</gene>
<feature type="non-terminal residue" evidence="3">
    <location>
        <position position="217"/>
    </location>
</feature>
<dbReference type="GO" id="GO:0005886">
    <property type="term" value="C:plasma membrane"/>
    <property type="evidence" value="ECO:0007669"/>
    <property type="project" value="TreeGrafter"/>
</dbReference>
<dbReference type="SUPFAM" id="SSF48726">
    <property type="entry name" value="Immunoglobulin"/>
    <property type="match status" value="1"/>
</dbReference>
<dbReference type="EMBL" id="JAPTMU010000003">
    <property type="protein sequence ID" value="KAJ4945916.1"/>
    <property type="molecule type" value="Genomic_DNA"/>
</dbReference>
<dbReference type="PANTHER" id="PTHR19890">
    <property type="entry name" value="FIBROBLAST GROWTH FACTOR RECEPTOR"/>
    <property type="match status" value="1"/>
</dbReference>
<dbReference type="Pfam" id="PF07679">
    <property type="entry name" value="I-set"/>
    <property type="match status" value="1"/>
</dbReference>
<dbReference type="InterPro" id="IPR036179">
    <property type="entry name" value="Ig-like_dom_sf"/>
</dbReference>
<dbReference type="SMART" id="SM00409">
    <property type="entry name" value="IG"/>
    <property type="match status" value="1"/>
</dbReference>
<reference evidence="3" key="1">
    <citation type="submission" date="2022-11" db="EMBL/GenBank/DDBJ databases">
        <title>Chromosome-level genome of Pogonophryne albipinna.</title>
        <authorList>
            <person name="Jo E."/>
        </authorList>
    </citation>
    <scope>NUCLEOTIDE SEQUENCE</scope>
    <source>
        <strain evidence="3">SGF0006</strain>
        <tissue evidence="3">Muscle</tissue>
    </source>
</reference>
<proteinExistence type="predicted"/>
<evidence type="ECO:0000313" key="4">
    <source>
        <dbReference type="Proteomes" id="UP001219934"/>
    </source>
</evidence>
<feature type="compositionally biased region" description="Basic and acidic residues" evidence="1">
    <location>
        <begin position="205"/>
        <end position="217"/>
    </location>
</feature>
<keyword evidence="4" id="KW-1185">Reference proteome</keyword>
<dbReference type="GO" id="GO:0017134">
    <property type="term" value="F:fibroblast growth factor binding"/>
    <property type="evidence" value="ECO:0007669"/>
    <property type="project" value="TreeGrafter"/>
</dbReference>
<name>A0AAD6FS65_9TELE</name>
<dbReference type="InterPro" id="IPR013783">
    <property type="entry name" value="Ig-like_fold"/>
</dbReference>
<accession>A0AAD6FS65</accession>
<protein>
    <recommendedName>
        <fullName evidence="2">Ig-like domain-containing protein</fullName>
    </recommendedName>
</protein>
<dbReference type="PROSITE" id="PS50835">
    <property type="entry name" value="IG_LIKE"/>
    <property type="match status" value="1"/>
</dbReference>
<dbReference type="Proteomes" id="UP001219934">
    <property type="component" value="Unassembled WGS sequence"/>
</dbReference>
<feature type="region of interest" description="Disordered" evidence="1">
    <location>
        <begin position="195"/>
        <end position="217"/>
    </location>
</feature>
<dbReference type="GO" id="GO:0005007">
    <property type="term" value="F:fibroblast growth factor receptor activity"/>
    <property type="evidence" value="ECO:0007669"/>
    <property type="project" value="TreeGrafter"/>
</dbReference>
<evidence type="ECO:0000259" key="2">
    <source>
        <dbReference type="PROSITE" id="PS50835"/>
    </source>
</evidence>
<dbReference type="InterPro" id="IPR007110">
    <property type="entry name" value="Ig-like_dom"/>
</dbReference>
<evidence type="ECO:0000313" key="3">
    <source>
        <dbReference type="EMBL" id="KAJ4945916.1"/>
    </source>
</evidence>
<feature type="domain" description="Ig-like" evidence="2">
    <location>
        <begin position="43"/>
        <end position="129"/>
    </location>
</feature>
<sequence>MSRHDISVDISVALCLLPGHSIVVGDNMSMFELSHDNLIKGPPRVSERVAHRQSVRLGRTMKLPCPVEGDPPPLIMWTKDGRNIHSGWTRFRVLQHGLRIKEVEPEDAGTYICKATNGFGSVNINYTLIVIGLPSNFSNHYRSVIQSCIGIDLNFKGELAYRGQRGGGAAAAAEGWGLSLALQAPLSAPSELLGLPAVTTPPLNRPEEMRADEGQDR</sequence>
<dbReference type="InterPro" id="IPR003599">
    <property type="entry name" value="Ig_sub"/>
</dbReference>
<dbReference type="InterPro" id="IPR003598">
    <property type="entry name" value="Ig_sub2"/>
</dbReference>
<comment type="caution">
    <text evidence="3">The sequence shown here is derived from an EMBL/GenBank/DDBJ whole genome shotgun (WGS) entry which is preliminary data.</text>
</comment>
<dbReference type="InterPro" id="IPR013098">
    <property type="entry name" value="Ig_I-set"/>
</dbReference>
<dbReference type="Gene3D" id="2.60.40.10">
    <property type="entry name" value="Immunoglobulins"/>
    <property type="match status" value="1"/>
</dbReference>
<dbReference type="SMART" id="SM00408">
    <property type="entry name" value="IGc2"/>
    <property type="match status" value="1"/>
</dbReference>
<dbReference type="AlphaFoldDB" id="A0AAD6FS65"/>
<evidence type="ECO:0000256" key="1">
    <source>
        <dbReference type="SAM" id="MobiDB-lite"/>
    </source>
</evidence>